<dbReference type="GO" id="GO:0006457">
    <property type="term" value="P:protein folding"/>
    <property type="evidence" value="ECO:0007669"/>
    <property type="project" value="InterPro"/>
</dbReference>
<dbReference type="RefSeq" id="WP_088920318.1">
    <property type="nucleotide sequence ID" value="NZ_CP018632.1"/>
</dbReference>
<keyword evidence="7" id="KW-0732">Signal</keyword>
<evidence type="ECO:0000256" key="2">
    <source>
        <dbReference type="ARBA" id="ARBA00006577"/>
    </source>
</evidence>
<keyword evidence="3 5" id="KW-0697">Rotamase</keyword>
<feature type="domain" description="PPIase FKBP-type" evidence="8">
    <location>
        <begin position="139"/>
        <end position="225"/>
    </location>
</feature>
<comment type="catalytic activity">
    <reaction evidence="1 5 6">
        <text>[protein]-peptidylproline (omega=180) = [protein]-peptidylproline (omega=0)</text>
        <dbReference type="Rhea" id="RHEA:16237"/>
        <dbReference type="Rhea" id="RHEA-COMP:10747"/>
        <dbReference type="Rhea" id="RHEA-COMP:10748"/>
        <dbReference type="ChEBI" id="CHEBI:83833"/>
        <dbReference type="ChEBI" id="CHEBI:83834"/>
        <dbReference type="EC" id="5.2.1.8"/>
    </reaction>
</comment>
<dbReference type="GO" id="GO:0003755">
    <property type="term" value="F:peptidyl-prolyl cis-trans isomerase activity"/>
    <property type="evidence" value="ECO:0007669"/>
    <property type="project" value="UniProtKB-UniRule"/>
</dbReference>
<comment type="similarity">
    <text evidence="2 6">Belongs to the FKBP-type PPIase family.</text>
</comment>
<protein>
    <recommendedName>
        <fullName evidence="6">Peptidyl-prolyl cis-trans isomerase</fullName>
        <ecNumber evidence="6">5.2.1.8</ecNumber>
    </recommendedName>
</protein>
<evidence type="ECO:0000256" key="4">
    <source>
        <dbReference type="ARBA" id="ARBA00023235"/>
    </source>
</evidence>
<evidence type="ECO:0000313" key="10">
    <source>
        <dbReference type="Proteomes" id="UP000250079"/>
    </source>
</evidence>
<dbReference type="EMBL" id="CP018632">
    <property type="protein sequence ID" value="ASJ75398.1"/>
    <property type="molecule type" value="Genomic_DNA"/>
</dbReference>
<organism evidence="9 10">
    <name type="scientific">Granulosicoccus antarcticus IMCC3135</name>
    <dbReference type="NCBI Taxonomy" id="1192854"/>
    <lineage>
        <taxon>Bacteria</taxon>
        <taxon>Pseudomonadati</taxon>
        <taxon>Pseudomonadota</taxon>
        <taxon>Gammaproteobacteria</taxon>
        <taxon>Chromatiales</taxon>
        <taxon>Granulosicoccaceae</taxon>
        <taxon>Granulosicoccus</taxon>
    </lineage>
</organism>
<dbReference type="AlphaFoldDB" id="A0A2Z2P033"/>
<evidence type="ECO:0000256" key="5">
    <source>
        <dbReference type="PROSITE-ProRule" id="PRU00277"/>
    </source>
</evidence>
<dbReference type="EC" id="5.2.1.8" evidence="6"/>
<evidence type="ECO:0000259" key="8">
    <source>
        <dbReference type="PROSITE" id="PS50059"/>
    </source>
</evidence>
<accession>A0A2Z2P033</accession>
<dbReference type="PANTHER" id="PTHR43811:SF19">
    <property type="entry name" value="39 KDA FK506-BINDING NUCLEAR PROTEIN"/>
    <property type="match status" value="1"/>
</dbReference>
<dbReference type="FunFam" id="3.10.50.40:FF:000004">
    <property type="entry name" value="Peptidyl-prolyl cis-trans isomerase"/>
    <property type="match status" value="1"/>
</dbReference>
<feature type="chain" id="PRO_5016417410" description="Peptidyl-prolyl cis-trans isomerase" evidence="7">
    <location>
        <begin position="25"/>
        <end position="226"/>
    </location>
</feature>
<evidence type="ECO:0000256" key="3">
    <source>
        <dbReference type="ARBA" id="ARBA00023110"/>
    </source>
</evidence>
<dbReference type="Pfam" id="PF01346">
    <property type="entry name" value="FKBP_N"/>
    <property type="match status" value="1"/>
</dbReference>
<reference evidence="9 10" key="1">
    <citation type="submission" date="2016-12" db="EMBL/GenBank/DDBJ databases">
        <authorList>
            <person name="Song W.-J."/>
            <person name="Kurnit D.M."/>
        </authorList>
    </citation>
    <scope>NUCLEOTIDE SEQUENCE [LARGE SCALE GENOMIC DNA]</scope>
    <source>
        <strain evidence="9 10">IMCC3135</strain>
    </source>
</reference>
<proteinExistence type="inferred from homology"/>
<evidence type="ECO:0000256" key="1">
    <source>
        <dbReference type="ARBA" id="ARBA00000971"/>
    </source>
</evidence>
<dbReference type="KEGG" id="gai:IMCC3135_26715"/>
<dbReference type="OrthoDB" id="9814548at2"/>
<gene>
    <name evidence="9" type="primary">fklB_2</name>
    <name evidence="9" type="ORF">IMCC3135_26715</name>
</gene>
<dbReference type="InterPro" id="IPR001179">
    <property type="entry name" value="PPIase_FKBP_dom"/>
</dbReference>
<evidence type="ECO:0000256" key="6">
    <source>
        <dbReference type="RuleBase" id="RU003915"/>
    </source>
</evidence>
<dbReference type="Gene3D" id="3.10.50.40">
    <property type="match status" value="1"/>
</dbReference>
<dbReference type="Gene3D" id="1.10.287.460">
    <property type="entry name" value="Peptidyl-prolyl cis-trans isomerase, FKBP-type, N-terminal domain"/>
    <property type="match status" value="1"/>
</dbReference>
<dbReference type="PANTHER" id="PTHR43811">
    <property type="entry name" value="FKBP-TYPE PEPTIDYL-PROLYL CIS-TRANS ISOMERASE FKPA"/>
    <property type="match status" value="1"/>
</dbReference>
<evidence type="ECO:0000313" key="9">
    <source>
        <dbReference type="EMBL" id="ASJ75398.1"/>
    </source>
</evidence>
<dbReference type="SUPFAM" id="SSF54534">
    <property type="entry name" value="FKBP-like"/>
    <property type="match status" value="1"/>
</dbReference>
<name>A0A2Z2P033_9GAMM</name>
<feature type="signal peptide" evidence="7">
    <location>
        <begin position="1"/>
        <end position="24"/>
    </location>
</feature>
<keyword evidence="10" id="KW-1185">Reference proteome</keyword>
<evidence type="ECO:0000256" key="7">
    <source>
        <dbReference type="SAM" id="SignalP"/>
    </source>
</evidence>
<sequence>MKRTLLASATAAILTGALASSAIAQDTTLETPESKISYGLGMMIGERVLQQYGELDYDLLMQGMKAQKAGEETLITMEEAQMALQAQQEEVAAAAAAVAQEKGDGFLAENKAKEGVAVTDSGLQYEVITEGDGAKPTADDTVSVHYVGTLMDGTEFDSSIARGEPASFPLKGVIPGWTEGLQLMNVGSKYRFVIPSDLAYGERGAGQAIGPGETLVFEVELLEIKS</sequence>
<dbReference type="Pfam" id="PF00254">
    <property type="entry name" value="FKBP_C"/>
    <property type="match status" value="1"/>
</dbReference>
<dbReference type="InterPro" id="IPR036944">
    <property type="entry name" value="PPIase_FKBP_N_sf"/>
</dbReference>
<dbReference type="Proteomes" id="UP000250079">
    <property type="component" value="Chromosome"/>
</dbReference>
<dbReference type="PROSITE" id="PS50059">
    <property type="entry name" value="FKBP_PPIASE"/>
    <property type="match status" value="1"/>
</dbReference>
<dbReference type="InterPro" id="IPR000774">
    <property type="entry name" value="PPIase_FKBP_N"/>
</dbReference>
<keyword evidence="4 5" id="KW-0413">Isomerase</keyword>
<dbReference type="InterPro" id="IPR046357">
    <property type="entry name" value="PPIase_dom_sf"/>
</dbReference>